<gene>
    <name evidence="1" type="ORF">ETSY1_28680</name>
</gene>
<evidence type="ECO:0000313" key="1">
    <source>
        <dbReference type="EMBL" id="ETW95919.1"/>
    </source>
</evidence>
<protein>
    <recommendedName>
        <fullName evidence="3">Phytase-like domain-containing protein</fullName>
    </recommendedName>
</protein>
<organism evidence="1 2">
    <name type="scientific">Entotheonella factor</name>
    <dbReference type="NCBI Taxonomy" id="1429438"/>
    <lineage>
        <taxon>Bacteria</taxon>
        <taxon>Pseudomonadati</taxon>
        <taxon>Nitrospinota/Tectimicrobiota group</taxon>
        <taxon>Candidatus Tectimicrobiota</taxon>
        <taxon>Candidatus Entotheonellia</taxon>
        <taxon>Candidatus Entotheonellales</taxon>
        <taxon>Candidatus Entotheonellaceae</taxon>
        <taxon>Candidatus Entotheonella</taxon>
    </lineage>
</organism>
<reference evidence="1 2" key="1">
    <citation type="journal article" date="2014" name="Nature">
        <title>An environmental bacterial taxon with a large and distinct metabolic repertoire.</title>
        <authorList>
            <person name="Wilson M.C."/>
            <person name="Mori T."/>
            <person name="Ruckert C."/>
            <person name="Uria A.R."/>
            <person name="Helf M.J."/>
            <person name="Takada K."/>
            <person name="Gernert C."/>
            <person name="Steffens U.A."/>
            <person name="Heycke N."/>
            <person name="Schmitt S."/>
            <person name="Rinke C."/>
            <person name="Helfrich E.J."/>
            <person name="Brachmann A.O."/>
            <person name="Gurgui C."/>
            <person name="Wakimoto T."/>
            <person name="Kracht M."/>
            <person name="Crusemann M."/>
            <person name="Hentschel U."/>
            <person name="Abe I."/>
            <person name="Matsunaga S."/>
            <person name="Kalinowski J."/>
            <person name="Takeyama H."/>
            <person name="Piel J."/>
        </authorList>
    </citation>
    <scope>NUCLEOTIDE SEQUENCE [LARGE SCALE GENOMIC DNA]</scope>
    <source>
        <strain evidence="2">TSY1</strain>
    </source>
</reference>
<dbReference type="AlphaFoldDB" id="W4LDA9"/>
<dbReference type="HOGENOM" id="CLU_701475_0_0_7"/>
<dbReference type="EMBL" id="AZHW01000856">
    <property type="protein sequence ID" value="ETW95919.1"/>
    <property type="molecule type" value="Genomic_DNA"/>
</dbReference>
<keyword evidence="2" id="KW-1185">Reference proteome</keyword>
<evidence type="ECO:0008006" key="3">
    <source>
        <dbReference type="Google" id="ProtNLM"/>
    </source>
</evidence>
<proteinExistence type="predicted"/>
<accession>W4LDA9</accession>
<evidence type="ECO:0000313" key="2">
    <source>
        <dbReference type="Proteomes" id="UP000019141"/>
    </source>
</evidence>
<comment type="caution">
    <text evidence="1">The sequence shown here is derived from an EMBL/GenBank/DDBJ whole genome shotgun (WGS) entry which is preliminary data.</text>
</comment>
<dbReference type="Proteomes" id="UP000019141">
    <property type="component" value="Unassembled WGS sequence"/>
</dbReference>
<sequence length="393" mass="42053">MQTMKMICNFAIIFIFFNNTELLQAQDVQPQLMLFKSGIALPDGTTIDSQGRVIVHSEAFRTTEVIQFNADGELLAQVSFGDGVFDKTRFIGSRFSYDPLLNLIIMLTPEGNLFQIHPDGLQVLPDVLSIPPEAIGINDVYDINTGQLVSFGLSLDTVMRYGDLALFRPELLPAQPKWVITGTAERLSEPPLPFVMELTIDSLSGAIAAQLMLISSAASFTMAERTRGVAVNEHGIGLTTLPITDPLNPDETREVAVAFSVYTASNMPDPLPQPAILYNALDVTSDGMASDAAGHFYAASGDQGSSACDPHRSGALVVMPVDANGLPLGLTTPVDVVPAAPAPLGILEPLACIPIATTMDDIVSSRDIAVSPMDQSVIITINNQDAVLIIFQP</sequence>
<name>W4LDA9_ENTF1</name>